<gene>
    <name evidence="6" type="ORF">HU137_05420</name>
</gene>
<dbReference type="PANTHER" id="PTHR35089:SF1">
    <property type="entry name" value="CHAPERONE PROTEIN SKP"/>
    <property type="match status" value="1"/>
</dbReference>
<dbReference type="AlphaFoldDB" id="A0A838ZSA5"/>
<keyword evidence="3" id="KW-0175">Coiled coil</keyword>
<feature type="coiled-coil region" evidence="3">
    <location>
        <begin position="67"/>
        <end position="101"/>
    </location>
</feature>
<dbReference type="Proteomes" id="UP000552241">
    <property type="component" value="Unassembled WGS sequence"/>
</dbReference>
<evidence type="ECO:0000313" key="6">
    <source>
        <dbReference type="EMBL" id="MBA5629209.1"/>
    </source>
</evidence>
<dbReference type="GO" id="GO:0050821">
    <property type="term" value="P:protein stabilization"/>
    <property type="evidence" value="ECO:0007669"/>
    <property type="project" value="TreeGrafter"/>
</dbReference>
<evidence type="ECO:0000256" key="2">
    <source>
        <dbReference type="ARBA" id="ARBA00022729"/>
    </source>
</evidence>
<evidence type="ECO:0000313" key="7">
    <source>
        <dbReference type="Proteomes" id="UP000552241"/>
    </source>
</evidence>
<name>A0A838ZSA5_9FLAO</name>
<dbReference type="InterPro" id="IPR024930">
    <property type="entry name" value="Skp_dom_sf"/>
</dbReference>
<evidence type="ECO:0000256" key="3">
    <source>
        <dbReference type="SAM" id="Coils"/>
    </source>
</evidence>
<dbReference type="EMBL" id="JACDZE010000001">
    <property type="protein sequence ID" value="MBA5629209.1"/>
    <property type="molecule type" value="Genomic_DNA"/>
</dbReference>
<dbReference type="RefSeq" id="WP_182042773.1">
    <property type="nucleotide sequence ID" value="NZ_JACDZE010000001.1"/>
</dbReference>
<dbReference type="InterPro" id="IPR005632">
    <property type="entry name" value="Chaperone_Skp"/>
</dbReference>
<dbReference type="GO" id="GO:0005829">
    <property type="term" value="C:cytosol"/>
    <property type="evidence" value="ECO:0007669"/>
    <property type="project" value="TreeGrafter"/>
</dbReference>
<dbReference type="Gene3D" id="3.30.910.20">
    <property type="entry name" value="Skp domain"/>
    <property type="match status" value="1"/>
</dbReference>
<reference evidence="6 7" key="1">
    <citation type="submission" date="2020-07" db="EMBL/GenBank/DDBJ databases">
        <title>Moheibacter lacus sp. nov., a member of the family Flavobacteriaceae isolated from freshwater lake sediment.</title>
        <authorList>
            <person name="Liu Y."/>
        </authorList>
    </citation>
    <scope>NUCLEOTIDE SEQUENCE [LARGE SCALE GENOMIC DNA]</scope>
    <source>
        <strain evidence="6 7">BDHS18</strain>
    </source>
</reference>
<dbReference type="SUPFAM" id="SSF111384">
    <property type="entry name" value="OmpH-like"/>
    <property type="match status" value="1"/>
</dbReference>
<feature type="signal peptide" evidence="5">
    <location>
        <begin position="1"/>
        <end position="21"/>
    </location>
</feature>
<feature type="compositionally biased region" description="Low complexity" evidence="4">
    <location>
        <begin position="176"/>
        <end position="216"/>
    </location>
</feature>
<organism evidence="6 7">
    <name type="scientific">Moheibacter lacus</name>
    <dbReference type="NCBI Taxonomy" id="2745851"/>
    <lineage>
        <taxon>Bacteria</taxon>
        <taxon>Pseudomonadati</taxon>
        <taxon>Bacteroidota</taxon>
        <taxon>Flavobacteriia</taxon>
        <taxon>Flavobacteriales</taxon>
        <taxon>Weeksellaceae</taxon>
        <taxon>Moheibacter</taxon>
    </lineage>
</organism>
<evidence type="ECO:0000256" key="5">
    <source>
        <dbReference type="SAM" id="SignalP"/>
    </source>
</evidence>
<protein>
    <submittedName>
        <fullName evidence="6">OmpH family outer membrane protein</fullName>
    </submittedName>
</protein>
<sequence length="216" mass="24693">MKNLLLTILIFGATVSLSAQRFGYVDTDYILENLPSYNDAQQMLKTQTEQWNKEIQNRQNNANKRQADFLNEKVLLTEDQIRKEQEEIDREFREIKQIQEKRYGQDGDLIKLRKSLVKPIQDQIYVAVDEVAKKRNYGFIFDKGSDLIMVYTDPKFDISREVLLLLNPNAVEKPSKGNSSNSSNGRTSNSTKKSNSSGKSTSRSGSSKSNSNNLKK</sequence>
<comment type="caution">
    <text evidence="6">The sequence shown here is derived from an EMBL/GenBank/DDBJ whole genome shotgun (WGS) entry which is preliminary data.</text>
</comment>
<proteinExistence type="inferred from homology"/>
<dbReference type="GO" id="GO:0051082">
    <property type="term" value="F:unfolded protein binding"/>
    <property type="evidence" value="ECO:0007669"/>
    <property type="project" value="InterPro"/>
</dbReference>
<keyword evidence="7" id="KW-1185">Reference proteome</keyword>
<comment type="similarity">
    <text evidence="1">Belongs to the Skp family.</text>
</comment>
<evidence type="ECO:0000256" key="4">
    <source>
        <dbReference type="SAM" id="MobiDB-lite"/>
    </source>
</evidence>
<feature type="chain" id="PRO_5032495456" evidence="5">
    <location>
        <begin position="22"/>
        <end position="216"/>
    </location>
</feature>
<dbReference type="PANTHER" id="PTHR35089">
    <property type="entry name" value="CHAPERONE PROTEIN SKP"/>
    <property type="match status" value="1"/>
</dbReference>
<dbReference type="Pfam" id="PF03938">
    <property type="entry name" value="OmpH"/>
    <property type="match status" value="1"/>
</dbReference>
<keyword evidence="2 5" id="KW-0732">Signal</keyword>
<feature type="region of interest" description="Disordered" evidence="4">
    <location>
        <begin position="171"/>
        <end position="216"/>
    </location>
</feature>
<accession>A0A838ZSA5</accession>
<dbReference type="SMART" id="SM00935">
    <property type="entry name" value="OmpH"/>
    <property type="match status" value="1"/>
</dbReference>
<evidence type="ECO:0000256" key="1">
    <source>
        <dbReference type="ARBA" id="ARBA00009091"/>
    </source>
</evidence>